<comment type="caution">
    <text evidence="1">The sequence shown here is derived from an EMBL/GenBank/DDBJ whole genome shotgun (WGS) entry which is preliminary data.</text>
</comment>
<name>A0ACC2V5N9_9TREE</name>
<evidence type="ECO:0000313" key="1">
    <source>
        <dbReference type="EMBL" id="KAJ9094356.1"/>
    </source>
</evidence>
<evidence type="ECO:0000313" key="2">
    <source>
        <dbReference type="Proteomes" id="UP001241377"/>
    </source>
</evidence>
<keyword evidence="2" id="KW-1185">Reference proteome</keyword>
<accession>A0ACC2V5N9</accession>
<gene>
    <name evidence="1" type="ORF">QFC19_007964</name>
</gene>
<dbReference type="Proteomes" id="UP001241377">
    <property type="component" value="Unassembled WGS sequence"/>
</dbReference>
<reference evidence="1" key="1">
    <citation type="submission" date="2023-04" db="EMBL/GenBank/DDBJ databases">
        <title>Draft Genome sequencing of Naganishia species isolated from polar environments using Oxford Nanopore Technology.</title>
        <authorList>
            <person name="Leo P."/>
            <person name="Venkateswaran K."/>
        </authorList>
    </citation>
    <scope>NUCLEOTIDE SEQUENCE</scope>
    <source>
        <strain evidence="1">MNA-CCFEE 5261</strain>
    </source>
</reference>
<sequence length="655" mass="69434">MGRKKIVIKRLAEDRNRNVTFLKRKAGLMKKAWELSVLCGAEVSVIVFNSAGKLFEFSSASSVENAIDRYHAYAGPVERRKPEEFVAQQAAGGADNSDDDEDVPAASGSGINNGGAPITASGNMSLRGRDEWKEATVPSYAHLQDPMDDNDRNGEQLHHGSALDPSMGPVDPRLSDRPTFGISAAGASSFPPEHDRSVASFRLSRESEEIMEQQRRAEQYRFLQMQAQMGISGPPYASNGSAGHNSLHANDALSGPPAWMGIGRNRQRSDIPDSALDSGRGGGGEHSTSWAAMRSGTRTPSVTTFPAPAGTQPSLNSLYSQRLDVLAHQQGNTSPTRASMAPHNNGSSGGSESMPYGGSSASRHGLPAENISAGEFASGGGGGSSLHPGGIDFYTSYHLPPAQGVNSDGTLDWQRTAAAAQLQAALQAQQAQLAYLRQQKAQQVHWNELVAASGMDHAVHQLSTRMSSSNQQQQQQQQANHEHGSETRSSLMDHGGSGGRYTPRTDQQISFGNHTAPPTASFAWPTANEPSHNAGTPAAGAESWYNNLQEPSALRTSDIRVPPAPASEEARGPADPRVAAARSNIGNGAQPKREYGASSYEAAAAGSEENNSLPPGDEDEEEGIPALDTQDGKKRQMSGGEEDGQSEANKRSKVA</sequence>
<protein>
    <submittedName>
        <fullName evidence="1">Uncharacterized protein</fullName>
    </submittedName>
</protein>
<organism evidence="1 2">
    <name type="scientific">Naganishia cerealis</name>
    <dbReference type="NCBI Taxonomy" id="610337"/>
    <lineage>
        <taxon>Eukaryota</taxon>
        <taxon>Fungi</taxon>
        <taxon>Dikarya</taxon>
        <taxon>Basidiomycota</taxon>
        <taxon>Agaricomycotina</taxon>
        <taxon>Tremellomycetes</taxon>
        <taxon>Filobasidiales</taxon>
        <taxon>Filobasidiaceae</taxon>
        <taxon>Naganishia</taxon>
    </lineage>
</organism>
<dbReference type="EMBL" id="JASBWR010000112">
    <property type="protein sequence ID" value="KAJ9094356.1"/>
    <property type="molecule type" value="Genomic_DNA"/>
</dbReference>
<proteinExistence type="predicted"/>